<evidence type="ECO:0000313" key="1">
    <source>
        <dbReference type="EMBL" id="CAA6808414.1"/>
    </source>
</evidence>
<dbReference type="PANTHER" id="PTHR43737:SF1">
    <property type="entry name" value="DUF1501 DOMAIN-CONTAINING PROTEIN"/>
    <property type="match status" value="1"/>
</dbReference>
<name>A0A6S6SUD1_9BACT</name>
<dbReference type="InterPro" id="IPR010869">
    <property type="entry name" value="DUF1501"/>
</dbReference>
<gene>
    <name evidence="1" type="ORF">HELGO_WM13434</name>
</gene>
<dbReference type="AlphaFoldDB" id="A0A6S6SUD1"/>
<proteinExistence type="predicted"/>
<protein>
    <recommendedName>
        <fullName evidence="2">DUF1501 domain-containing protein</fullName>
    </recommendedName>
</protein>
<dbReference type="EMBL" id="CACVAU010000028">
    <property type="protein sequence ID" value="CAA6808414.1"/>
    <property type="molecule type" value="Genomic_DNA"/>
</dbReference>
<dbReference type="PANTHER" id="PTHR43737">
    <property type="entry name" value="BLL7424 PROTEIN"/>
    <property type="match status" value="1"/>
</dbReference>
<accession>A0A6S6SUD1</accession>
<evidence type="ECO:0008006" key="2">
    <source>
        <dbReference type="Google" id="ProtNLM"/>
    </source>
</evidence>
<reference evidence="1" key="1">
    <citation type="submission" date="2020-01" db="EMBL/GenBank/DDBJ databases">
        <authorList>
            <person name="Meier V. D."/>
            <person name="Meier V D."/>
        </authorList>
    </citation>
    <scope>NUCLEOTIDE SEQUENCE</scope>
    <source>
        <strain evidence="1">HLG_WM_MAG_05</strain>
    </source>
</reference>
<organism evidence="1">
    <name type="scientific">uncultured Sulfurovum sp</name>
    <dbReference type="NCBI Taxonomy" id="269237"/>
    <lineage>
        <taxon>Bacteria</taxon>
        <taxon>Pseudomonadati</taxon>
        <taxon>Campylobacterota</taxon>
        <taxon>Epsilonproteobacteria</taxon>
        <taxon>Campylobacterales</taxon>
        <taxon>Sulfurovaceae</taxon>
        <taxon>Sulfurovum</taxon>
        <taxon>environmental samples</taxon>
    </lineage>
</organism>
<sequence length="528" mass="57399">MNRRNFLKNMAITAGSISPLAKLGAGLGLLSSHTFATAPDASYKALVIINLKGGNDAMNMFVPTNNVYNSYQTTRPSIAVENSNLISDTTKKLNDIDCPAINISTGQGNPYYARTTDTNKFPKDIDAMYRKGFYDTGDGLGINGIMPEFAELYRTGKLSIVSNVGTLVEPTTKEALEDNTVEAPLFLFSHNHQQRHIATAQANTLGKVGWAGKLADAWRINDPIGLNISYGGAERMLLGQSTAPLIMPVGNPIAYNTIGNPSGEKIGDFLNRVASNTQSTNIFESFYAKSSQRASDLSSLLTTTWIQAPDVSLLGNNSYGNPLFTIPDTTTLGFSNTSQQLTESIFNQFEAATKMIKLSESNLSYKRQVFYLQLGGFDSHSGQAEDHSRNLRSLSLALSDFYKALEAMGLDDKVLTVSTSDFGRTILSNGDGTDHGWAGHSFMICGDKNFQGGKTFGTVLEDVSITSTHAYTKKGRFIPTTSIEQMLAPALQWFGVDDTLMSTVLPNLSNFRTNISDPKSAFLQEVFV</sequence>
<dbReference type="Pfam" id="PF07394">
    <property type="entry name" value="DUF1501"/>
    <property type="match status" value="1"/>
</dbReference>